<proteinExistence type="predicted"/>
<keyword evidence="2" id="KW-1185">Reference proteome</keyword>
<evidence type="ECO:0000313" key="1">
    <source>
        <dbReference type="EMBL" id="TLS52859.1"/>
    </source>
</evidence>
<accession>A0A5R9GCN3</accession>
<dbReference type="AlphaFoldDB" id="A0A5R9GCN3"/>
<dbReference type="EMBL" id="VCIW01000004">
    <property type="protein sequence ID" value="TLS52859.1"/>
    <property type="molecule type" value="Genomic_DNA"/>
</dbReference>
<evidence type="ECO:0000313" key="2">
    <source>
        <dbReference type="Proteomes" id="UP000309676"/>
    </source>
</evidence>
<dbReference type="Proteomes" id="UP000309676">
    <property type="component" value="Unassembled WGS sequence"/>
</dbReference>
<evidence type="ECO:0008006" key="3">
    <source>
        <dbReference type="Google" id="ProtNLM"/>
    </source>
</evidence>
<organism evidence="1 2">
    <name type="scientific">Paenibacillus antri</name>
    <dbReference type="NCBI Taxonomy" id="2582848"/>
    <lineage>
        <taxon>Bacteria</taxon>
        <taxon>Bacillati</taxon>
        <taxon>Bacillota</taxon>
        <taxon>Bacilli</taxon>
        <taxon>Bacillales</taxon>
        <taxon>Paenibacillaceae</taxon>
        <taxon>Paenibacillus</taxon>
    </lineage>
</organism>
<reference evidence="1 2" key="1">
    <citation type="submission" date="2019-05" db="EMBL/GenBank/DDBJ databases">
        <authorList>
            <person name="Narsing Rao M.P."/>
            <person name="Li W.J."/>
        </authorList>
    </citation>
    <scope>NUCLEOTIDE SEQUENCE [LARGE SCALE GENOMIC DNA]</scope>
    <source>
        <strain evidence="1 2">SYSU_K30003</strain>
    </source>
</reference>
<comment type="caution">
    <text evidence="1">The sequence shown here is derived from an EMBL/GenBank/DDBJ whole genome shotgun (WGS) entry which is preliminary data.</text>
</comment>
<sequence>MVNKFQSVWSKDWIHPYESPWSIFEKYTLANVTTKNEVLYFLGNHEVKQVKNKAFGDKHRNLLALTGFNRTLLREVLDYDLKGHTDRLIFILTRRVACKCTPTTSWFYNHLRWCPDCLSLGFHSMFHQFKLVNHCPFHLSKLRDRCSGCFQQLTYKFTDKGMKGPFLCQCGFSFVDYKDRWRHWGTPLSIRCEETMSWLESEKSTEHLHVFNPKHAMYSSNPIKLLLQESSDPVSDGILRISVAPSQNFELDNCNDLPRTTDPHLRHFELQSSHKYHNIFEHLFNVTRNAYLDLDRYLKSGLLHEHKTCIDRLQYMLKEPECGFPPICSVAYAYVFWRQSLLGLDSFYRTVRTVPPAEYTQTFSVLGKPFIEDLQFLFERYIAHTGDFTPKKPGELSWMIYRAAFLYFSQYFRNWAEESILRAVEVSVPRGEQLAELAVRNMPFFVIQRPLTYTGSMSLHTEKSHKEPLNELVLPCPYVTRKSWRIGEKEISFSPLSVAMRRLDDKSYDQEVKLATTYVRRLLTY</sequence>
<name>A0A5R9GCN3_9BACL</name>
<protein>
    <recommendedName>
        <fullName evidence="3">TniQ family protein</fullName>
    </recommendedName>
</protein>
<gene>
    <name evidence="1" type="ORF">FE782_09430</name>
</gene>